<dbReference type="EMBL" id="FNUY01000008">
    <property type="protein sequence ID" value="SEG64958.1"/>
    <property type="molecule type" value="Genomic_DNA"/>
</dbReference>
<dbReference type="RefSeq" id="WP_103874099.1">
    <property type="nucleotide sequence ID" value="NZ_FNUY01000008.1"/>
</dbReference>
<dbReference type="InterPro" id="IPR056209">
    <property type="entry name" value="SU10_adaptor"/>
</dbReference>
<proteinExistence type="predicted"/>
<evidence type="ECO:0000313" key="2">
    <source>
        <dbReference type="Proteomes" id="UP000236743"/>
    </source>
</evidence>
<dbReference type="Pfam" id="PF24175">
    <property type="entry name" value="SU10_adaptor"/>
    <property type="match status" value="1"/>
</dbReference>
<dbReference type="OrthoDB" id="8265289at2"/>
<organism evidence="1 2">
    <name type="scientific">Bosea lathyri</name>
    <dbReference type="NCBI Taxonomy" id="1036778"/>
    <lineage>
        <taxon>Bacteria</taxon>
        <taxon>Pseudomonadati</taxon>
        <taxon>Pseudomonadota</taxon>
        <taxon>Alphaproteobacteria</taxon>
        <taxon>Hyphomicrobiales</taxon>
        <taxon>Boseaceae</taxon>
        <taxon>Bosea</taxon>
    </lineage>
</organism>
<dbReference type="Proteomes" id="UP000236743">
    <property type="component" value="Unassembled WGS sequence"/>
</dbReference>
<gene>
    <name evidence="1" type="ORF">SAMN04488115_108140</name>
</gene>
<accession>A0A1H6BW76</accession>
<dbReference type="AlphaFoldDB" id="A0A1H6BW76"/>
<keyword evidence="2" id="KW-1185">Reference proteome</keyword>
<protein>
    <submittedName>
        <fullName evidence="1">Uncharacterized protein</fullName>
    </submittedName>
</protein>
<reference evidence="1 2" key="1">
    <citation type="submission" date="2016-10" db="EMBL/GenBank/DDBJ databases">
        <authorList>
            <person name="de Groot N.N."/>
        </authorList>
    </citation>
    <scope>NUCLEOTIDE SEQUENCE [LARGE SCALE GENOMIC DNA]</scope>
    <source>
        <strain evidence="1 2">DSM 26656</strain>
    </source>
</reference>
<name>A0A1H6BW76_9HYPH</name>
<evidence type="ECO:0000313" key="1">
    <source>
        <dbReference type="EMBL" id="SEG64958.1"/>
    </source>
</evidence>
<sequence length="237" mass="27571">MARYSPLTLLLDKLRFEARLSSNPAHNAQVRSTHVNMLQRTQERLWRDFAWPHLRKEWQIPVQNGQRYYDTPPDLDIDRIERIELFRDGSWFRLDYGVTGAEYGVWNSDLDQRSWPPRRWRIVEDESLELWPIPDQNADATTREGYVRFTGTRKLRPLTADTDLADLDDDMLALYCAAEILAASGAKDAQIKLDMANILYAKQRGGFSPQRSFRMFGIGDPVPPRRPFITTYRPPGS</sequence>